<dbReference type="SUPFAM" id="SSF53474">
    <property type="entry name" value="alpha/beta-Hydrolases"/>
    <property type="match status" value="1"/>
</dbReference>
<keyword evidence="1" id="KW-0378">Hydrolase</keyword>
<accession>A0ABV5AID1</accession>
<name>A0ABV5AID1_9BACL</name>
<dbReference type="EMBL" id="JBDXSU010000015">
    <property type="protein sequence ID" value="MFB5191913.1"/>
    <property type="molecule type" value="Genomic_DNA"/>
</dbReference>
<dbReference type="GO" id="GO:0016787">
    <property type="term" value="F:hydrolase activity"/>
    <property type="evidence" value="ECO:0007669"/>
    <property type="project" value="UniProtKB-KW"/>
</dbReference>
<organism evidence="1 2">
    <name type="scientific">Alicyclobacillus fastidiosus</name>
    <dbReference type="NCBI Taxonomy" id="392011"/>
    <lineage>
        <taxon>Bacteria</taxon>
        <taxon>Bacillati</taxon>
        <taxon>Bacillota</taxon>
        <taxon>Bacilli</taxon>
        <taxon>Bacillales</taxon>
        <taxon>Alicyclobacillaceae</taxon>
        <taxon>Alicyclobacillus</taxon>
    </lineage>
</organism>
<sequence length="351" mass="40619">MRDKNAVTIEKSIRTASLIDGFWERWLVHGIDPIDLSEIRPRLINLDDWVENWSHAANKKARLAEELKRKGSLVDAEFTYRTAGLYYNLAQWIFPDRCQEKERLFSLCNSNFDKADQLSIIETMYPSLEIDHKKCTGRARTPKNPKGCIIIINPIDSSKEELFLYERDFLDSGYATISFDGPGQGETFVRQGLKATQSNWEYFIDRVIEHTATFFPTVPLFLFGTSLGASWVVYGSCNRKIEKALAVSPAFARKQIKMPDYFTGRMDCVLGDGKEPVPDFEQLNYRSPIFLVHGRRDAMVQSSDIYRLYGMLPDGKRLIEYQEEMHCCNNKLSEIRQLATQWYMSDHRMSI</sequence>
<evidence type="ECO:0000313" key="2">
    <source>
        <dbReference type="Proteomes" id="UP001579974"/>
    </source>
</evidence>
<dbReference type="Proteomes" id="UP001579974">
    <property type="component" value="Unassembled WGS sequence"/>
</dbReference>
<keyword evidence="2" id="KW-1185">Reference proteome</keyword>
<dbReference type="Gene3D" id="3.40.50.1820">
    <property type="entry name" value="alpha/beta hydrolase"/>
    <property type="match status" value="1"/>
</dbReference>
<protein>
    <submittedName>
        <fullName evidence="1">Alpha/beta hydrolase</fullName>
    </submittedName>
</protein>
<proteinExistence type="predicted"/>
<dbReference type="InterPro" id="IPR029058">
    <property type="entry name" value="AB_hydrolase_fold"/>
</dbReference>
<evidence type="ECO:0000313" key="1">
    <source>
        <dbReference type="EMBL" id="MFB5191913.1"/>
    </source>
</evidence>
<reference evidence="1 2" key="1">
    <citation type="journal article" date="2024" name="Int. J. Mol. Sci.">
        <title>Exploration of Alicyclobacillus spp. Genome in Search of Antibiotic Resistance.</title>
        <authorList>
            <person name="Bucka-Kolendo J."/>
            <person name="Kiousi D.E."/>
            <person name="Dekowska A."/>
            <person name="Mikolajczuk-Szczyrba A."/>
            <person name="Karadedos D.M."/>
            <person name="Michael P."/>
            <person name="Galanis A."/>
            <person name="Sokolowska B."/>
        </authorList>
    </citation>
    <scope>NUCLEOTIDE SEQUENCE [LARGE SCALE GENOMIC DNA]</scope>
    <source>
        <strain evidence="1 2">KKP 3000</strain>
    </source>
</reference>
<dbReference type="RefSeq" id="WP_275475025.1">
    <property type="nucleotide sequence ID" value="NZ_CP162940.1"/>
</dbReference>
<gene>
    <name evidence="1" type="ORF">KKP3000_000701</name>
</gene>
<comment type="caution">
    <text evidence="1">The sequence shown here is derived from an EMBL/GenBank/DDBJ whole genome shotgun (WGS) entry which is preliminary data.</text>
</comment>